<keyword evidence="4" id="KW-0274">FAD</keyword>
<comment type="catalytic activity">
    <reaction evidence="7">
        <text>a quinone + NADH + H(+) = a quinol + NAD(+)</text>
        <dbReference type="Rhea" id="RHEA:46160"/>
        <dbReference type="ChEBI" id="CHEBI:15378"/>
        <dbReference type="ChEBI" id="CHEBI:24646"/>
        <dbReference type="ChEBI" id="CHEBI:57540"/>
        <dbReference type="ChEBI" id="CHEBI:57945"/>
        <dbReference type="ChEBI" id="CHEBI:132124"/>
        <dbReference type="EC" id="1.6.5.9"/>
    </reaction>
</comment>
<proteinExistence type="inferred from homology"/>
<evidence type="ECO:0000313" key="9">
    <source>
        <dbReference type="EMBL" id="QHS81854.1"/>
    </source>
</evidence>
<comment type="similarity">
    <text evidence="1">Belongs to the NADH dehydrogenase family.</text>
</comment>
<dbReference type="Gene3D" id="3.50.50.100">
    <property type="match status" value="1"/>
</dbReference>
<dbReference type="InterPro" id="IPR045024">
    <property type="entry name" value="NDH-2"/>
</dbReference>
<reference evidence="9" key="1">
    <citation type="journal article" date="2020" name="Nature">
        <title>Giant virus diversity and host interactions through global metagenomics.</title>
        <authorList>
            <person name="Schulz F."/>
            <person name="Roux S."/>
            <person name="Paez-Espino D."/>
            <person name="Jungbluth S."/>
            <person name="Walsh D.A."/>
            <person name="Denef V.J."/>
            <person name="McMahon K.D."/>
            <person name="Konstantinidis K.T."/>
            <person name="Eloe-Fadrosh E.A."/>
            <person name="Kyrpides N.C."/>
            <person name="Woyke T."/>
        </authorList>
    </citation>
    <scope>NUCLEOTIDE SEQUENCE</scope>
    <source>
        <strain evidence="9">GVMAG-S-1101164-72</strain>
    </source>
</reference>
<dbReference type="SUPFAM" id="SSF51905">
    <property type="entry name" value="FAD/NAD(P)-binding domain"/>
    <property type="match status" value="2"/>
</dbReference>
<dbReference type="InterPro" id="IPR023753">
    <property type="entry name" value="FAD/NAD-binding_dom"/>
</dbReference>
<evidence type="ECO:0000256" key="6">
    <source>
        <dbReference type="ARBA" id="ARBA00023027"/>
    </source>
</evidence>
<dbReference type="InterPro" id="IPR036188">
    <property type="entry name" value="FAD/NAD-bd_sf"/>
</dbReference>
<dbReference type="EC" id="1.6.5.9" evidence="2"/>
<sequence>MFAPLSALAPRLGTVIDYCYNIGYGHAEKMIEEYKQKYTVKKPTVLVVGYGWGSASFTDYIDRSKYDLKIVSKTPYRFNQPKMVEALSPGYHDHDYVTEFFDLPFQLPNPLYKEPTIPVIQDTCVSLNTSTKTVRGEKATYPYDYLVIATGSEPNDFGVPGVQENCLMFKTEADLYKLRESLNNQSHVIVLGAGPTGIELACKLRDLNKSVTVIEASNTILQGFSKPFQELALQHIQTKGIQLKLGNQVTSIQQIDIQTKTGSIQLQSNQPVIWTCGIKPVPFVRVLAHPRQHLSVNSQLMFKPNVYAIGDSITGRGPPTAQNAKQQGHYLATLFNKNFQHTDYKYDEKGRVLDIATGYIVETQGYVFHVPSWLRFLVNAVRE</sequence>
<dbReference type="GO" id="GO:0050136">
    <property type="term" value="F:NADH dehydrogenase (quinone) (non-electrogenic) activity"/>
    <property type="evidence" value="ECO:0007669"/>
    <property type="project" value="UniProtKB-EC"/>
</dbReference>
<dbReference type="GO" id="GO:0005739">
    <property type="term" value="C:mitochondrion"/>
    <property type="evidence" value="ECO:0007669"/>
    <property type="project" value="TreeGrafter"/>
</dbReference>
<feature type="domain" description="FAD/NAD(P)-binding" evidence="8">
    <location>
        <begin position="44"/>
        <end position="328"/>
    </location>
</feature>
<keyword evidence="3" id="KW-0285">Flavoprotein</keyword>
<dbReference type="AlphaFoldDB" id="A0A6C0AQ26"/>
<keyword evidence="6" id="KW-0520">NAD</keyword>
<evidence type="ECO:0000259" key="8">
    <source>
        <dbReference type="Pfam" id="PF07992"/>
    </source>
</evidence>
<evidence type="ECO:0000256" key="5">
    <source>
        <dbReference type="ARBA" id="ARBA00023002"/>
    </source>
</evidence>
<name>A0A6C0AQ26_9ZZZZ</name>
<evidence type="ECO:0000256" key="2">
    <source>
        <dbReference type="ARBA" id="ARBA00012637"/>
    </source>
</evidence>
<dbReference type="Pfam" id="PF07992">
    <property type="entry name" value="Pyr_redox_2"/>
    <property type="match status" value="1"/>
</dbReference>
<keyword evidence="5" id="KW-0560">Oxidoreductase</keyword>
<dbReference type="PANTHER" id="PTHR43706:SF47">
    <property type="entry name" value="EXTERNAL NADH-UBIQUINONE OXIDOREDUCTASE 1, MITOCHONDRIAL-RELATED"/>
    <property type="match status" value="1"/>
</dbReference>
<evidence type="ECO:0000256" key="7">
    <source>
        <dbReference type="ARBA" id="ARBA00047599"/>
    </source>
</evidence>
<accession>A0A6C0AQ26</accession>
<dbReference type="PRINTS" id="PR00411">
    <property type="entry name" value="PNDRDTASEI"/>
</dbReference>
<dbReference type="PANTHER" id="PTHR43706">
    <property type="entry name" value="NADH DEHYDROGENASE"/>
    <property type="match status" value="1"/>
</dbReference>
<protein>
    <recommendedName>
        <fullName evidence="2">NADH:ubiquinone reductase (non-electrogenic)</fullName>
        <ecNumber evidence="2">1.6.5.9</ecNumber>
    </recommendedName>
</protein>
<evidence type="ECO:0000256" key="4">
    <source>
        <dbReference type="ARBA" id="ARBA00022827"/>
    </source>
</evidence>
<dbReference type="PRINTS" id="PR00368">
    <property type="entry name" value="FADPNR"/>
</dbReference>
<evidence type="ECO:0000256" key="1">
    <source>
        <dbReference type="ARBA" id="ARBA00005272"/>
    </source>
</evidence>
<evidence type="ECO:0000256" key="3">
    <source>
        <dbReference type="ARBA" id="ARBA00022630"/>
    </source>
</evidence>
<dbReference type="EMBL" id="MN740760">
    <property type="protein sequence ID" value="QHS81854.1"/>
    <property type="molecule type" value="Genomic_DNA"/>
</dbReference>
<organism evidence="9">
    <name type="scientific">viral metagenome</name>
    <dbReference type="NCBI Taxonomy" id="1070528"/>
    <lineage>
        <taxon>unclassified sequences</taxon>
        <taxon>metagenomes</taxon>
        <taxon>organismal metagenomes</taxon>
    </lineage>
</organism>